<evidence type="ECO:0000256" key="2">
    <source>
        <dbReference type="SAM" id="SignalP"/>
    </source>
</evidence>
<feature type="chain" id="PRO_5039585300" description="Ig-like domain-containing protein" evidence="2">
    <location>
        <begin position="31"/>
        <end position="509"/>
    </location>
</feature>
<evidence type="ECO:0008006" key="5">
    <source>
        <dbReference type="Google" id="ProtNLM"/>
    </source>
</evidence>
<keyword evidence="1" id="KW-1133">Transmembrane helix</keyword>
<keyword evidence="2" id="KW-0732">Signal</keyword>
<keyword evidence="4" id="KW-1185">Reference proteome</keyword>
<sequence length="509" mass="52377">MTNPSRLLRSRATAALAVVALAATATGVLASAASASHFRASGPDFSVSGDTATWEIVTAWASNDHDTFVGLGNTTDVRAISSYADAPGTGISTGVTLEVISEVESDEPLYAQVVETFQGDLSSLPDGLYELYVEECCRVDDISNSAAEDFSQWVRFSKSGGVYSVAPRLTSPIIYAPLALDGTTTMVSYAAPGAASWSVVSDSNSPFLGSNALPCSTFSGGALEIGAEHCGVGEVWADIYVAGSFWAFKTEIVDAAGRQSVAETLFRVESIPAPYIDRHAWVNGGASAQIWAFAEDVVVTSWAVTCTNIADPTDILTGTGTSMPVTVNGFTAAETYDCIAAATNGAGTGTTGPGDYGDITAPDLALALDFGPGDIYAGNSALLEGSGLDPESAYTLTMYSDPIELYSGITDPSGSFSNEVIIPEEACIPGEHELRLVGFSQDAEVSASQYVEIDENCYVVAVNGQQLQLAATGASPVAVGAGLAGLTLALAGAALMALRGARRASTTTA</sequence>
<protein>
    <recommendedName>
        <fullName evidence="5">Ig-like domain-containing protein</fullName>
    </recommendedName>
</protein>
<feature type="transmembrane region" description="Helical" evidence="1">
    <location>
        <begin position="477"/>
        <end position="498"/>
    </location>
</feature>
<feature type="signal peptide" evidence="2">
    <location>
        <begin position="1"/>
        <end position="30"/>
    </location>
</feature>
<reference evidence="3 4" key="1">
    <citation type="submission" date="2020-08" db="EMBL/GenBank/DDBJ databases">
        <title>Sequencing the genomes of 1000 actinobacteria strains.</title>
        <authorList>
            <person name="Klenk H.-P."/>
        </authorList>
    </citation>
    <scope>NUCLEOTIDE SEQUENCE [LARGE SCALE GENOMIC DNA]</scope>
    <source>
        <strain evidence="3 4">DSM 23889</strain>
    </source>
</reference>
<dbReference type="EMBL" id="JACHBS010000001">
    <property type="protein sequence ID" value="MBB5617956.1"/>
    <property type="molecule type" value="Genomic_DNA"/>
</dbReference>
<comment type="caution">
    <text evidence="3">The sequence shown here is derived from an EMBL/GenBank/DDBJ whole genome shotgun (WGS) entry which is preliminary data.</text>
</comment>
<dbReference type="Proteomes" id="UP000552883">
    <property type="component" value="Unassembled WGS sequence"/>
</dbReference>
<organism evidence="3 4">
    <name type="scientific">Microcella frigidaquae</name>
    <dbReference type="NCBI Taxonomy" id="424758"/>
    <lineage>
        <taxon>Bacteria</taxon>
        <taxon>Bacillati</taxon>
        <taxon>Actinomycetota</taxon>
        <taxon>Actinomycetes</taxon>
        <taxon>Micrococcales</taxon>
        <taxon>Microbacteriaceae</taxon>
        <taxon>Microcella</taxon>
    </lineage>
</organism>
<gene>
    <name evidence="3" type="ORF">BJ959_001452</name>
</gene>
<keyword evidence="1" id="KW-0812">Transmembrane</keyword>
<dbReference type="AlphaFoldDB" id="A0A840XI11"/>
<accession>A0A840XI11</accession>
<evidence type="ECO:0000256" key="1">
    <source>
        <dbReference type="SAM" id="Phobius"/>
    </source>
</evidence>
<proteinExistence type="predicted"/>
<evidence type="ECO:0000313" key="4">
    <source>
        <dbReference type="Proteomes" id="UP000552883"/>
    </source>
</evidence>
<dbReference type="RefSeq" id="WP_153981336.1">
    <property type="nucleotide sequence ID" value="NZ_BAAANZ010000005.1"/>
</dbReference>
<name>A0A840XI11_9MICO</name>
<evidence type="ECO:0000313" key="3">
    <source>
        <dbReference type="EMBL" id="MBB5617956.1"/>
    </source>
</evidence>
<dbReference type="OrthoDB" id="4993824at2"/>
<keyword evidence="1" id="KW-0472">Membrane</keyword>